<accession>A0A9X2KWT7</accession>
<dbReference type="RefSeq" id="WP_253967728.1">
    <property type="nucleotide sequence ID" value="NZ_JAMFTH010000002.1"/>
</dbReference>
<feature type="region of interest" description="Disordered" evidence="1">
    <location>
        <begin position="80"/>
        <end position="135"/>
    </location>
</feature>
<reference evidence="3" key="2">
    <citation type="submission" date="2023-01" db="EMBL/GenBank/DDBJ databases">
        <title>Gilvimarinus xylanilyticus HB14 isolated from Caulerpa lentillifera aquaculture base in Hainan, China.</title>
        <authorList>
            <person name="Zhang Y.-J."/>
        </authorList>
    </citation>
    <scope>NUCLEOTIDE SEQUENCE</scope>
    <source>
        <strain evidence="3">HB14</strain>
    </source>
</reference>
<keyword evidence="2" id="KW-0812">Transmembrane</keyword>
<sequence>MTEDALFDVHFTGKVKTGHSPKAAIAAFAKLAKIETTKAAQLVKNNRAIKKSVSLERAESLRQQMEKLGLLMAIKPQGETIAPQAPDSNTQPISGSAGLTLAPMEPTEMSREQQASDTATDTAQQEPEAHTQAFTPETQLASGAIRYNKTNAADDSTEEISPSTVKILLAAGTAALLGALLWKFVAITFELELGLLAWAIGGMIGAAAVYFGAEGDNAGYLCGALALVAILGGKYWVASSFTETYLAEMNNHITQEEFDDFISVARDQIAPLQAALASDRALREHIIDNNYVVGVSPSEIPEATVAEFRTQLQEDLNEAREVGSANTIEEFSEQYGHIATSEIFKASFGWLDFLFLGLGVYTAFNMARSGSSPLGRKAY</sequence>
<feature type="compositionally biased region" description="Polar residues" evidence="1">
    <location>
        <begin position="112"/>
        <end position="125"/>
    </location>
</feature>
<organism evidence="3 4">
    <name type="scientific">Gilvimarinus xylanilyticus</name>
    <dbReference type="NCBI Taxonomy" id="2944139"/>
    <lineage>
        <taxon>Bacteria</taxon>
        <taxon>Pseudomonadati</taxon>
        <taxon>Pseudomonadota</taxon>
        <taxon>Gammaproteobacteria</taxon>
        <taxon>Cellvibrionales</taxon>
        <taxon>Cellvibrionaceae</taxon>
        <taxon>Gilvimarinus</taxon>
    </lineage>
</organism>
<reference evidence="3" key="1">
    <citation type="submission" date="2022-05" db="EMBL/GenBank/DDBJ databases">
        <authorList>
            <person name="Sun H.-N."/>
        </authorList>
    </citation>
    <scope>NUCLEOTIDE SEQUENCE</scope>
    <source>
        <strain evidence="3">HB14</strain>
    </source>
</reference>
<feature type="transmembrane region" description="Helical" evidence="2">
    <location>
        <begin position="167"/>
        <end position="189"/>
    </location>
</feature>
<feature type="transmembrane region" description="Helical" evidence="2">
    <location>
        <begin position="195"/>
        <end position="213"/>
    </location>
</feature>
<name>A0A9X2KWT7_9GAMM</name>
<evidence type="ECO:0000313" key="3">
    <source>
        <dbReference type="EMBL" id="MCP8899430.1"/>
    </source>
</evidence>
<evidence type="ECO:0000313" key="4">
    <source>
        <dbReference type="Proteomes" id="UP001139319"/>
    </source>
</evidence>
<dbReference type="AlphaFoldDB" id="A0A9X2KWT7"/>
<evidence type="ECO:0000256" key="2">
    <source>
        <dbReference type="SAM" id="Phobius"/>
    </source>
</evidence>
<proteinExistence type="predicted"/>
<dbReference type="EMBL" id="JAMFTH010000002">
    <property type="protein sequence ID" value="MCP8899430.1"/>
    <property type="molecule type" value="Genomic_DNA"/>
</dbReference>
<evidence type="ECO:0000256" key="1">
    <source>
        <dbReference type="SAM" id="MobiDB-lite"/>
    </source>
</evidence>
<feature type="transmembrane region" description="Helical" evidence="2">
    <location>
        <begin position="220"/>
        <end position="237"/>
    </location>
</feature>
<protein>
    <submittedName>
        <fullName evidence="3">Uncharacterized protein</fullName>
    </submittedName>
</protein>
<comment type="caution">
    <text evidence="3">The sequence shown here is derived from an EMBL/GenBank/DDBJ whole genome shotgun (WGS) entry which is preliminary data.</text>
</comment>
<keyword evidence="4" id="KW-1185">Reference proteome</keyword>
<keyword evidence="2" id="KW-1133">Transmembrane helix</keyword>
<gene>
    <name evidence="3" type="ORF">M6D89_08990</name>
</gene>
<dbReference type="Proteomes" id="UP001139319">
    <property type="component" value="Unassembled WGS sequence"/>
</dbReference>
<keyword evidence="2" id="KW-0472">Membrane</keyword>